<name>A0A9W9FUG5_9EURO</name>
<dbReference type="GO" id="GO:0016020">
    <property type="term" value="C:membrane"/>
    <property type="evidence" value="ECO:0007669"/>
    <property type="project" value="UniProtKB-SubCell"/>
</dbReference>
<keyword evidence="4" id="KW-0406">Ion transport</keyword>
<reference evidence="8" key="2">
    <citation type="journal article" date="2023" name="IMA Fungus">
        <title>Comparative genomic study of the Penicillium genus elucidates a diverse pangenome and 15 lateral gene transfer events.</title>
        <authorList>
            <person name="Petersen C."/>
            <person name="Sorensen T."/>
            <person name="Nielsen M.R."/>
            <person name="Sondergaard T.E."/>
            <person name="Sorensen J.L."/>
            <person name="Fitzpatrick D.A."/>
            <person name="Frisvad J.C."/>
            <person name="Nielsen K.L."/>
        </authorList>
    </citation>
    <scope>NUCLEOTIDE SEQUENCE</scope>
    <source>
        <strain evidence="8">IBT 30069</strain>
    </source>
</reference>
<evidence type="ECO:0000256" key="1">
    <source>
        <dbReference type="ARBA" id="ARBA00004141"/>
    </source>
</evidence>
<proteinExistence type="predicted"/>
<evidence type="ECO:0000256" key="2">
    <source>
        <dbReference type="ARBA" id="ARBA00022692"/>
    </source>
</evidence>
<feature type="transmembrane region" description="Helical" evidence="6">
    <location>
        <begin position="29"/>
        <end position="46"/>
    </location>
</feature>
<evidence type="ECO:0000256" key="4">
    <source>
        <dbReference type="ARBA" id="ARBA00023065"/>
    </source>
</evidence>
<dbReference type="GO" id="GO:0016491">
    <property type="term" value="F:oxidoreductase activity"/>
    <property type="evidence" value="ECO:0007669"/>
    <property type="project" value="UniProtKB-ARBA"/>
</dbReference>
<dbReference type="OrthoDB" id="10006946at2759"/>
<keyword evidence="4" id="KW-0813">Transport</keyword>
<evidence type="ECO:0000259" key="7">
    <source>
        <dbReference type="Pfam" id="PF01794"/>
    </source>
</evidence>
<accession>A0A9W9FUG5</accession>
<keyword evidence="2 6" id="KW-0812">Transmembrane</keyword>
<feature type="transmembrane region" description="Helical" evidence="6">
    <location>
        <begin position="201"/>
        <end position="220"/>
    </location>
</feature>
<feature type="transmembrane region" description="Helical" evidence="6">
    <location>
        <begin position="161"/>
        <end position="181"/>
    </location>
</feature>
<dbReference type="EMBL" id="JAPQKH010000003">
    <property type="protein sequence ID" value="KAJ5106579.1"/>
    <property type="molecule type" value="Genomic_DNA"/>
</dbReference>
<feature type="transmembrane region" description="Helical" evidence="6">
    <location>
        <begin position="246"/>
        <end position="265"/>
    </location>
</feature>
<sequence>MESSWPWQFVTVSNEEKIHRRELLDLRGAFAQWSVMLVIVLLRVTYQGWKSISQTNRGADQPRAPISWWNRPPKNGWLETRKQYAVCGLWLSWLTGLSVWNSGNDYLHLTKALGHVALSQIPLQVLMSPVAYISTSKPSAPSIFSFLTTVPQGTITPYHRLFGRVVISPLLFGHVILYLSFFVQSSHPDFGSLLEKRVQDLDVQCGLTALAATIALLFYVRPRGSAKKGIARAWAGGSMQDRRRTFYYGHISLVVLLCVAAYFHVAQAQKYMIQSLGAFVLNGVGSWIMVKYGN</sequence>
<dbReference type="Proteomes" id="UP001149165">
    <property type="component" value="Unassembled WGS sequence"/>
</dbReference>
<keyword evidence="3 6" id="KW-1133">Transmembrane helix</keyword>
<evidence type="ECO:0000256" key="3">
    <source>
        <dbReference type="ARBA" id="ARBA00022989"/>
    </source>
</evidence>
<keyword evidence="5 6" id="KW-0472">Membrane</keyword>
<dbReference type="AlphaFoldDB" id="A0A9W9FUG5"/>
<comment type="caution">
    <text evidence="8">The sequence shown here is derived from an EMBL/GenBank/DDBJ whole genome shotgun (WGS) entry which is preliminary data.</text>
</comment>
<feature type="domain" description="Ferric oxidoreductase" evidence="7">
    <location>
        <begin position="113"/>
        <end position="260"/>
    </location>
</feature>
<comment type="subcellular location">
    <subcellularLocation>
        <location evidence="1">Membrane</location>
        <topology evidence="1">Multi-pass membrane protein</topology>
    </subcellularLocation>
</comment>
<reference evidence="8" key="1">
    <citation type="submission" date="2022-11" db="EMBL/GenBank/DDBJ databases">
        <authorList>
            <person name="Petersen C."/>
        </authorList>
    </citation>
    <scope>NUCLEOTIDE SEQUENCE</scope>
    <source>
        <strain evidence="8">IBT 30069</strain>
    </source>
</reference>
<evidence type="ECO:0000313" key="9">
    <source>
        <dbReference type="Proteomes" id="UP001149165"/>
    </source>
</evidence>
<protein>
    <recommendedName>
        <fullName evidence="7">Ferric oxidoreductase domain-containing protein</fullName>
    </recommendedName>
</protein>
<evidence type="ECO:0000256" key="5">
    <source>
        <dbReference type="ARBA" id="ARBA00023136"/>
    </source>
</evidence>
<dbReference type="InterPro" id="IPR013130">
    <property type="entry name" value="Fe3_Rdtase_TM_dom"/>
</dbReference>
<gene>
    <name evidence="8" type="ORF">N7456_003254</name>
</gene>
<dbReference type="Pfam" id="PF01794">
    <property type="entry name" value="Ferric_reduct"/>
    <property type="match status" value="1"/>
</dbReference>
<organism evidence="8 9">
    <name type="scientific">Penicillium angulare</name>
    <dbReference type="NCBI Taxonomy" id="116970"/>
    <lineage>
        <taxon>Eukaryota</taxon>
        <taxon>Fungi</taxon>
        <taxon>Dikarya</taxon>
        <taxon>Ascomycota</taxon>
        <taxon>Pezizomycotina</taxon>
        <taxon>Eurotiomycetes</taxon>
        <taxon>Eurotiomycetidae</taxon>
        <taxon>Eurotiales</taxon>
        <taxon>Aspergillaceae</taxon>
        <taxon>Penicillium</taxon>
    </lineage>
</organism>
<evidence type="ECO:0000313" key="8">
    <source>
        <dbReference type="EMBL" id="KAJ5106579.1"/>
    </source>
</evidence>
<dbReference type="GO" id="GO:0006811">
    <property type="term" value="P:monoatomic ion transport"/>
    <property type="evidence" value="ECO:0007669"/>
    <property type="project" value="UniProtKB-KW"/>
</dbReference>
<evidence type="ECO:0000256" key="6">
    <source>
        <dbReference type="SAM" id="Phobius"/>
    </source>
</evidence>
<keyword evidence="9" id="KW-1185">Reference proteome</keyword>
<feature type="transmembrane region" description="Helical" evidence="6">
    <location>
        <begin position="271"/>
        <end position="290"/>
    </location>
</feature>